<gene>
    <name evidence="1" type="ORF">PSON_ATCC_30995.1.T0080375</name>
</gene>
<proteinExistence type="predicted"/>
<protein>
    <submittedName>
        <fullName evidence="1">Uncharacterized protein</fullName>
    </submittedName>
</protein>
<dbReference type="EMBL" id="CAJJDN010000008">
    <property type="protein sequence ID" value="CAD8054596.1"/>
    <property type="molecule type" value="Genomic_DNA"/>
</dbReference>
<organism evidence="1 2">
    <name type="scientific">Paramecium sonneborni</name>
    <dbReference type="NCBI Taxonomy" id="65129"/>
    <lineage>
        <taxon>Eukaryota</taxon>
        <taxon>Sar</taxon>
        <taxon>Alveolata</taxon>
        <taxon>Ciliophora</taxon>
        <taxon>Intramacronucleata</taxon>
        <taxon>Oligohymenophorea</taxon>
        <taxon>Peniculida</taxon>
        <taxon>Parameciidae</taxon>
        <taxon>Paramecium</taxon>
    </lineage>
</organism>
<evidence type="ECO:0000313" key="2">
    <source>
        <dbReference type="Proteomes" id="UP000692954"/>
    </source>
</evidence>
<accession>A0A8S1KNR2</accession>
<dbReference type="Proteomes" id="UP000692954">
    <property type="component" value="Unassembled WGS sequence"/>
</dbReference>
<comment type="caution">
    <text evidence="1">The sequence shown here is derived from an EMBL/GenBank/DDBJ whole genome shotgun (WGS) entry which is preliminary data.</text>
</comment>
<name>A0A8S1KNR2_9CILI</name>
<keyword evidence="2" id="KW-1185">Reference proteome</keyword>
<dbReference type="AlphaFoldDB" id="A0A8S1KNR2"/>
<reference evidence="1" key="1">
    <citation type="submission" date="2021-01" db="EMBL/GenBank/DDBJ databases">
        <authorList>
            <consortium name="Genoscope - CEA"/>
            <person name="William W."/>
        </authorList>
    </citation>
    <scope>NUCLEOTIDE SEQUENCE</scope>
</reference>
<evidence type="ECO:0000313" key="1">
    <source>
        <dbReference type="EMBL" id="CAD8054596.1"/>
    </source>
</evidence>
<sequence>MGAQQCCGSQMVIQASQSFSNQMSQEIQFTNDIDVFRKAVIQPIKPLPLNRLESLKEVMDDDIDDILNHFNELEKE</sequence>
<dbReference type="OrthoDB" id="301501at2759"/>